<feature type="transmembrane region" description="Helical" evidence="1">
    <location>
        <begin position="287"/>
        <end position="307"/>
    </location>
</feature>
<feature type="transmembrane region" description="Helical" evidence="1">
    <location>
        <begin position="97"/>
        <end position="116"/>
    </location>
</feature>
<evidence type="ECO:0000313" key="3">
    <source>
        <dbReference type="Proteomes" id="UP000242818"/>
    </source>
</evidence>
<protein>
    <recommendedName>
        <fullName evidence="4">DoxX protein</fullName>
    </recommendedName>
</protein>
<proteinExistence type="predicted"/>
<dbReference type="RefSeq" id="WP_089708089.1">
    <property type="nucleotide sequence ID" value="NZ_FMAR01000001.1"/>
</dbReference>
<feature type="transmembrane region" description="Helical" evidence="1">
    <location>
        <begin position="208"/>
        <end position="228"/>
    </location>
</feature>
<dbReference type="EMBL" id="FMAR01000001">
    <property type="protein sequence ID" value="SCB76115.1"/>
    <property type="molecule type" value="Genomic_DNA"/>
</dbReference>
<evidence type="ECO:0000256" key="1">
    <source>
        <dbReference type="SAM" id="Phobius"/>
    </source>
</evidence>
<keyword evidence="1" id="KW-0812">Transmembrane</keyword>
<dbReference type="AlphaFoldDB" id="A0A1C3Z1A5"/>
<feature type="transmembrane region" description="Helical" evidence="1">
    <location>
        <begin position="33"/>
        <end position="54"/>
    </location>
</feature>
<sequence>MTNVLSSNIAAQGLSGGVAASGYPYVWSQTRKIAFRIAFVFFLLMCLPGPGAWYGTVLRINWTHLHYRDLYDIARFSPIRVWSVSGDSGRWGFWSWANWWGILAVSIPAGLIWGLFDRKRQEYNLAYYWLLAIVRYRAAIGIIGFGFTKLLPVQMPYPSVGLLNTNFGDFTGHKVFWLSIGIVPWYQVFTGIVEVLSGSLLFFSKTAALGASLLIGALLSITVVNLAYDGGVHVYASYFVLLAAFVLTYYLPRFYKLLIRQQYTVPVDIVPNFAHSRFKWARIAIKSLLLFVFLGVLLYLQFMNFLYDPYKQPSTPGVYALRGYYNVTDFKLNGNSIPYDPTDTTRWQEVTLEKWSTLTFRQLRKVPLELSNGGGGPMKDINKSFEVSGVAGGRRVFQYFADTVEHVLYLQDKNIITAQKYKKGGGGEDDDIRKDFLVRDSSKFWIPPYALRHIGDENKKIDPLASSARRNRVFAKGLVDEGRNKMILHYTVVDGGQKVILNGIDEHKDSIYVLLDRVNRQYALSESSVHAGKYE</sequence>
<organism evidence="2 3">
    <name type="scientific">Chitinophaga costaii</name>
    <dbReference type="NCBI Taxonomy" id="1335309"/>
    <lineage>
        <taxon>Bacteria</taxon>
        <taxon>Pseudomonadati</taxon>
        <taxon>Bacteroidota</taxon>
        <taxon>Chitinophagia</taxon>
        <taxon>Chitinophagales</taxon>
        <taxon>Chitinophagaceae</taxon>
        <taxon>Chitinophaga</taxon>
    </lineage>
</organism>
<dbReference type="OrthoDB" id="102112at2"/>
<dbReference type="STRING" id="1335309.GA0116948_101196"/>
<evidence type="ECO:0008006" key="4">
    <source>
        <dbReference type="Google" id="ProtNLM"/>
    </source>
</evidence>
<feature type="transmembrane region" description="Helical" evidence="1">
    <location>
        <begin position="128"/>
        <end position="147"/>
    </location>
</feature>
<dbReference type="Proteomes" id="UP000242818">
    <property type="component" value="Unassembled WGS sequence"/>
</dbReference>
<keyword evidence="1" id="KW-0472">Membrane</keyword>
<gene>
    <name evidence="2" type="ORF">GA0116948_101196</name>
</gene>
<keyword evidence="1" id="KW-1133">Transmembrane helix</keyword>
<reference evidence="2 3" key="1">
    <citation type="submission" date="2016-08" db="EMBL/GenBank/DDBJ databases">
        <authorList>
            <person name="Seilhamer J.J."/>
        </authorList>
    </citation>
    <scope>NUCLEOTIDE SEQUENCE [LARGE SCALE GENOMIC DNA]</scope>
    <source>
        <strain evidence="2 3">A37T2</strain>
    </source>
</reference>
<feature type="transmembrane region" description="Helical" evidence="1">
    <location>
        <begin position="234"/>
        <end position="251"/>
    </location>
</feature>
<evidence type="ECO:0000313" key="2">
    <source>
        <dbReference type="EMBL" id="SCB76115.1"/>
    </source>
</evidence>
<keyword evidence="3" id="KW-1185">Reference proteome</keyword>
<accession>A0A1C3Z1A5</accession>
<feature type="transmembrane region" description="Helical" evidence="1">
    <location>
        <begin position="175"/>
        <end position="196"/>
    </location>
</feature>
<name>A0A1C3Z1A5_9BACT</name>